<keyword evidence="1" id="KW-0805">Transcription regulation</keyword>
<evidence type="ECO:0000256" key="2">
    <source>
        <dbReference type="ARBA" id="ARBA00023125"/>
    </source>
</evidence>
<evidence type="ECO:0000313" key="5">
    <source>
        <dbReference type="EMBL" id="MFD1320835.1"/>
    </source>
</evidence>
<dbReference type="InterPro" id="IPR000524">
    <property type="entry name" value="Tscrpt_reg_HTH_GntR"/>
</dbReference>
<dbReference type="SUPFAM" id="SSF46785">
    <property type="entry name" value="Winged helix' DNA-binding domain"/>
    <property type="match status" value="1"/>
</dbReference>
<gene>
    <name evidence="5" type="ORF">ACFQ4H_07000</name>
</gene>
<sequence length="134" mass="14664">MIDPRRDRALYRQLADLLRQQISEGELAPGAPLPSETTLAQTHGLARPAVRQAIALLRAEGLVTTSRGYGTRVREQVERKPLELPTGSSAVARMPSDAERIEHDLDDGVPVVEVQFADGSTAVYPGDRVRLTRP</sequence>
<protein>
    <submittedName>
        <fullName evidence="5">GntR family transcriptional regulator</fullName>
    </submittedName>
</protein>
<proteinExistence type="predicted"/>
<keyword evidence="6" id="KW-1185">Reference proteome</keyword>
<keyword evidence="3" id="KW-0804">Transcription</keyword>
<dbReference type="RefSeq" id="WP_377568202.1">
    <property type="nucleotide sequence ID" value="NZ_JBHTMP010000007.1"/>
</dbReference>
<evidence type="ECO:0000313" key="6">
    <source>
        <dbReference type="Proteomes" id="UP001597260"/>
    </source>
</evidence>
<dbReference type="PROSITE" id="PS50949">
    <property type="entry name" value="HTH_GNTR"/>
    <property type="match status" value="1"/>
</dbReference>
<evidence type="ECO:0000256" key="1">
    <source>
        <dbReference type="ARBA" id="ARBA00023015"/>
    </source>
</evidence>
<dbReference type="InterPro" id="IPR036390">
    <property type="entry name" value="WH_DNA-bd_sf"/>
</dbReference>
<dbReference type="InterPro" id="IPR036388">
    <property type="entry name" value="WH-like_DNA-bd_sf"/>
</dbReference>
<dbReference type="Proteomes" id="UP001597260">
    <property type="component" value="Unassembled WGS sequence"/>
</dbReference>
<dbReference type="PRINTS" id="PR00035">
    <property type="entry name" value="HTHGNTR"/>
</dbReference>
<dbReference type="PANTHER" id="PTHR44846:SF17">
    <property type="entry name" value="GNTR-FAMILY TRANSCRIPTIONAL REGULATOR"/>
    <property type="match status" value="1"/>
</dbReference>
<organism evidence="5 6">
    <name type="scientific">Micromonospora sonneratiae</name>
    <dbReference type="NCBI Taxonomy" id="1184706"/>
    <lineage>
        <taxon>Bacteria</taxon>
        <taxon>Bacillati</taxon>
        <taxon>Actinomycetota</taxon>
        <taxon>Actinomycetes</taxon>
        <taxon>Micromonosporales</taxon>
        <taxon>Micromonosporaceae</taxon>
        <taxon>Micromonospora</taxon>
    </lineage>
</organism>
<dbReference type="PANTHER" id="PTHR44846">
    <property type="entry name" value="MANNOSYL-D-GLYCERATE TRANSPORT/METABOLISM SYSTEM REPRESSOR MNGR-RELATED"/>
    <property type="match status" value="1"/>
</dbReference>
<comment type="caution">
    <text evidence="5">The sequence shown here is derived from an EMBL/GenBank/DDBJ whole genome shotgun (WGS) entry which is preliminary data.</text>
</comment>
<keyword evidence="2" id="KW-0238">DNA-binding</keyword>
<dbReference type="Pfam" id="PF00392">
    <property type="entry name" value="GntR"/>
    <property type="match status" value="1"/>
</dbReference>
<dbReference type="EMBL" id="JBHTMP010000007">
    <property type="protein sequence ID" value="MFD1320835.1"/>
    <property type="molecule type" value="Genomic_DNA"/>
</dbReference>
<dbReference type="Gene3D" id="1.10.10.10">
    <property type="entry name" value="Winged helix-like DNA-binding domain superfamily/Winged helix DNA-binding domain"/>
    <property type="match status" value="1"/>
</dbReference>
<evidence type="ECO:0000256" key="3">
    <source>
        <dbReference type="ARBA" id="ARBA00023163"/>
    </source>
</evidence>
<name>A0ABW3YAE1_9ACTN</name>
<reference evidence="6" key="1">
    <citation type="journal article" date="2019" name="Int. J. Syst. Evol. Microbiol.">
        <title>The Global Catalogue of Microorganisms (GCM) 10K type strain sequencing project: providing services to taxonomists for standard genome sequencing and annotation.</title>
        <authorList>
            <consortium name="The Broad Institute Genomics Platform"/>
            <consortium name="The Broad Institute Genome Sequencing Center for Infectious Disease"/>
            <person name="Wu L."/>
            <person name="Ma J."/>
        </authorList>
    </citation>
    <scope>NUCLEOTIDE SEQUENCE [LARGE SCALE GENOMIC DNA]</scope>
    <source>
        <strain evidence="6">JCM 31037</strain>
    </source>
</reference>
<dbReference type="InterPro" id="IPR050679">
    <property type="entry name" value="Bact_HTH_transcr_reg"/>
</dbReference>
<dbReference type="CDD" id="cd07377">
    <property type="entry name" value="WHTH_GntR"/>
    <property type="match status" value="1"/>
</dbReference>
<feature type="domain" description="HTH gntR-type" evidence="4">
    <location>
        <begin position="8"/>
        <end position="76"/>
    </location>
</feature>
<dbReference type="SMART" id="SM00345">
    <property type="entry name" value="HTH_GNTR"/>
    <property type="match status" value="1"/>
</dbReference>
<evidence type="ECO:0000259" key="4">
    <source>
        <dbReference type="PROSITE" id="PS50949"/>
    </source>
</evidence>
<accession>A0ABW3YAE1</accession>